<name>A0A847S3E6_9NEIS</name>
<protein>
    <submittedName>
        <fullName evidence="1">Uncharacterized protein</fullName>
    </submittedName>
</protein>
<dbReference type="EMBL" id="JABAIM010000001">
    <property type="protein sequence ID" value="NLR74323.1"/>
    <property type="molecule type" value="Genomic_DNA"/>
</dbReference>
<keyword evidence="2" id="KW-1185">Reference proteome</keyword>
<proteinExistence type="predicted"/>
<gene>
    <name evidence="1" type="ORF">HF682_04040</name>
</gene>
<evidence type="ECO:0000313" key="1">
    <source>
        <dbReference type="EMBL" id="NLR74323.1"/>
    </source>
</evidence>
<dbReference type="RefSeq" id="WP_168875945.1">
    <property type="nucleotide sequence ID" value="NZ_JABAIM010000001.1"/>
</dbReference>
<reference evidence="1 2" key="1">
    <citation type="submission" date="2020-04" db="EMBL/GenBank/DDBJ databases">
        <title>Draft genome of Leeia sp. IMCC25680.</title>
        <authorList>
            <person name="Song J."/>
            <person name="Cho J.-C."/>
        </authorList>
    </citation>
    <scope>NUCLEOTIDE SEQUENCE [LARGE SCALE GENOMIC DNA]</scope>
    <source>
        <strain evidence="1 2">IMCC25680</strain>
    </source>
</reference>
<evidence type="ECO:0000313" key="2">
    <source>
        <dbReference type="Proteomes" id="UP000587991"/>
    </source>
</evidence>
<dbReference type="AlphaFoldDB" id="A0A847S3E6"/>
<dbReference type="Proteomes" id="UP000587991">
    <property type="component" value="Unassembled WGS sequence"/>
</dbReference>
<comment type="caution">
    <text evidence="1">The sequence shown here is derived from an EMBL/GenBank/DDBJ whole genome shotgun (WGS) entry which is preliminary data.</text>
</comment>
<accession>A0A847S3E6</accession>
<sequence>MTSGVRLLLGLATWLTWGVIWAGPFSLPTTLPPAARQFPVWQNSGAVTCLPADTNAGGQTSCSRFATHRFTANQGDQGFYLVSLRAPSSHCAPIMYVVFLDVLDGGTTPYFFGALHPGASASRLIRAAAGPHVLTIGAYGDTGLGGCNTSGIQSWSVDVRVEAENTPG</sequence>
<organism evidence="1 2">
    <name type="scientific">Leeia aquatica</name>
    <dbReference type="NCBI Taxonomy" id="2725557"/>
    <lineage>
        <taxon>Bacteria</taxon>
        <taxon>Pseudomonadati</taxon>
        <taxon>Pseudomonadota</taxon>
        <taxon>Betaproteobacteria</taxon>
        <taxon>Neisseriales</taxon>
        <taxon>Leeiaceae</taxon>
        <taxon>Leeia</taxon>
    </lineage>
</organism>